<evidence type="ECO:0000256" key="6">
    <source>
        <dbReference type="ARBA" id="ARBA00023180"/>
    </source>
</evidence>
<feature type="chain" id="PRO_5009327098" description="Lipase" evidence="9">
    <location>
        <begin position="23"/>
        <end position="416"/>
    </location>
</feature>
<dbReference type="OrthoDB" id="9974421at2759"/>
<reference evidence="11" key="1">
    <citation type="submission" date="2020-05" db="UniProtKB">
        <authorList>
            <consortium name="EnsemblMetazoa"/>
        </authorList>
    </citation>
    <scope>IDENTIFICATION</scope>
    <source>
        <strain evidence="11">USDA</strain>
    </source>
</reference>
<dbReference type="Proteomes" id="UP000095300">
    <property type="component" value="Unassembled WGS sequence"/>
</dbReference>
<accession>A0A1I8PS86</accession>
<keyword evidence="4 7" id="KW-0442">Lipid degradation</keyword>
<dbReference type="KEGG" id="scac:106092162"/>
<dbReference type="FunFam" id="3.40.50.1820:FF:000021">
    <property type="entry name" value="Lipase"/>
    <property type="match status" value="1"/>
</dbReference>
<name>A0A1I8PS86_STOCA</name>
<dbReference type="PIRSF" id="PIRSF000862">
    <property type="entry name" value="Steryl_ester_lip"/>
    <property type="match status" value="1"/>
</dbReference>
<dbReference type="VEuPathDB" id="VectorBase:SCAU010639"/>
<evidence type="ECO:0000256" key="9">
    <source>
        <dbReference type="SAM" id="SignalP"/>
    </source>
</evidence>
<sequence length="416" mass="47309">MTIHFTFLDVFLIFFVLQAALAQPIQYDSPDEKLMKTTADRIKEHGYPAEIHYVETEDNYVIGMFRIPYSHNLQNQNEPRPAILLQHGLTSCSDAWILNGPNDALAFLLADAGYDVWMGNARGNTYSRNNTRLSTNHPYFWRFSWHEIGVIDIAAMIDHILTTTGETAIHYTGHSQGTTVFFVLMSEKPEYNEKIKTAHLLAPVAFMGNMKTLWAKYTRRFIGRPNTLTGIVDTTEVMHATFFEELYNILCTKHAVMQFMCKNLIHLLNGDNDVGNMNQTVVGLLDETHPAGASSTQVLHYMQEYESKRFCQLDHGVAQNRKKYGRDTPPDYDVAQITSTLFFYYSDADTLADVIDVEHLASLLPKSPTMTHFPGSTMSHGEFAWHVNVKEMVNMPIINACNEYENSVETLNPSEL</sequence>
<evidence type="ECO:0000256" key="4">
    <source>
        <dbReference type="ARBA" id="ARBA00022963"/>
    </source>
</evidence>
<dbReference type="Pfam" id="PF04083">
    <property type="entry name" value="Abhydro_lipase"/>
    <property type="match status" value="1"/>
</dbReference>
<proteinExistence type="inferred from homology"/>
<dbReference type="Gene3D" id="3.40.50.1820">
    <property type="entry name" value="alpha/beta hydrolase"/>
    <property type="match status" value="1"/>
</dbReference>
<feature type="signal peptide" evidence="9">
    <location>
        <begin position="1"/>
        <end position="22"/>
    </location>
</feature>
<dbReference type="InterPro" id="IPR006693">
    <property type="entry name" value="AB_hydrolase_lipase"/>
</dbReference>
<dbReference type="EnsemblMetazoa" id="SCAU010639-RA">
    <property type="protein sequence ID" value="SCAU010639-PA"/>
    <property type="gene ID" value="SCAU010639"/>
</dbReference>
<evidence type="ECO:0000256" key="3">
    <source>
        <dbReference type="ARBA" id="ARBA00022801"/>
    </source>
</evidence>
<evidence type="ECO:0000256" key="5">
    <source>
        <dbReference type="ARBA" id="ARBA00023098"/>
    </source>
</evidence>
<dbReference type="InterPro" id="IPR025483">
    <property type="entry name" value="Lipase_euk"/>
</dbReference>
<evidence type="ECO:0000256" key="8">
    <source>
        <dbReference type="PIRSR" id="PIRSR000862-1"/>
    </source>
</evidence>
<protein>
    <recommendedName>
        <fullName evidence="7">Lipase</fullName>
    </recommendedName>
</protein>
<feature type="active site" description="Charge relay system" evidence="8">
    <location>
        <position position="380"/>
    </location>
</feature>
<dbReference type="STRING" id="35570.A0A1I8PS86"/>
<evidence type="ECO:0000259" key="10">
    <source>
        <dbReference type="Pfam" id="PF04083"/>
    </source>
</evidence>
<feature type="active site" description="Charge relay system" evidence="8">
    <location>
        <position position="349"/>
    </location>
</feature>
<gene>
    <name evidence="11" type="primary">106092162</name>
</gene>
<dbReference type="GO" id="GO:0016788">
    <property type="term" value="F:hydrolase activity, acting on ester bonds"/>
    <property type="evidence" value="ECO:0007669"/>
    <property type="project" value="InterPro"/>
</dbReference>
<dbReference type="GO" id="GO:0016042">
    <property type="term" value="P:lipid catabolic process"/>
    <property type="evidence" value="ECO:0007669"/>
    <property type="project" value="UniProtKB-KW"/>
</dbReference>
<keyword evidence="3 7" id="KW-0378">Hydrolase</keyword>
<keyword evidence="2 9" id="KW-0732">Signal</keyword>
<organism evidence="11 12">
    <name type="scientific">Stomoxys calcitrans</name>
    <name type="common">Stable fly</name>
    <name type="synonym">Conops calcitrans</name>
    <dbReference type="NCBI Taxonomy" id="35570"/>
    <lineage>
        <taxon>Eukaryota</taxon>
        <taxon>Metazoa</taxon>
        <taxon>Ecdysozoa</taxon>
        <taxon>Arthropoda</taxon>
        <taxon>Hexapoda</taxon>
        <taxon>Insecta</taxon>
        <taxon>Pterygota</taxon>
        <taxon>Neoptera</taxon>
        <taxon>Endopterygota</taxon>
        <taxon>Diptera</taxon>
        <taxon>Brachycera</taxon>
        <taxon>Muscomorpha</taxon>
        <taxon>Muscoidea</taxon>
        <taxon>Muscidae</taxon>
        <taxon>Stomoxys</taxon>
    </lineage>
</organism>
<keyword evidence="5" id="KW-0443">Lipid metabolism</keyword>
<evidence type="ECO:0000256" key="1">
    <source>
        <dbReference type="ARBA" id="ARBA00010701"/>
    </source>
</evidence>
<evidence type="ECO:0000256" key="2">
    <source>
        <dbReference type="ARBA" id="ARBA00022729"/>
    </source>
</evidence>
<comment type="similarity">
    <text evidence="1 7">Belongs to the AB hydrolase superfamily. Lipase family.</text>
</comment>
<keyword evidence="6" id="KW-0325">Glycoprotein</keyword>
<dbReference type="InterPro" id="IPR029058">
    <property type="entry name" value="AB_hydrolase_fold"/>
</dbReference>
<keyword evidence="12" id="KW-1185">Reference proteome</keyword>
<feature type="active site" description="Nucleophile" evidence="8">
    <location>
        <position position="175"/>
    </location>
</feature>
<evidence type="ECO:0000313" key="11">
    <source>
        <dbReference type="EnsemblMetazoa" id="SCAU010639-PA"/>
    </source>
</evidence>
<feature type="domain" description="Partial AB-hydrolase lipase" evidence="10">
    <location>
        <begin position="39"/>
        <end position="100"/>
    </location>
</feature>
<dbReference type="SUPFAM" id="SSF53474">
    <property type="entry name" value="alpha/beta-Hydrolases"/>
    <property type="match status" value="1"/>
</dbReference>
<dbReference type="PANTHER" id="PTHR11005">
    <property type="entry name" value="LYSOSOMAL ACID LIPASE-RELATED"/>
    <property type="match status" value="1"/>
</dbReference>
<evidence type="ECO:0000313" key="12">
    <source>
        <dbReference type="Proteomes" id="UP000095300"/>
    </source>
</evidence>
<evidence type="ECO:0000256" key="7">
    <source>
        <dbReference type="PIRNR" id="PIRNR000862"/>
    </source>
</evidence>
<dbReference type="AlphaFoldDB" id="A0A1I8PS86"/>